<proteinExistence type="predicted"/>
<reference evidence="1" key="1">
    <citation type="submission" date="2023-06" db="EMBL/GenBank/DDBJ databases">
        <authorList>
            <person name="Delattre M."/>
        </authorList>
    </citation>
    <scope>NUCLEOTIDE SEQUENCE</scope>
    <source>
        <strain evidence="1">AF72</strain>
    </source>
</reference>
<dbReference type="EMBL" id="CATQJA010002665">
    <property type="protein sequence ID" value="CAJ0583399.1"/>
    <property type="molecule type" value="Genomic_DNA"/>
</dbReference>
<sequence length="71" mass="8013">MKIRWRCIGTTGLSTVDYYRPTIDMSFYQSDAPNEWSPQAFDYNTPYSTASWDTDFSSSTAISPACTCCVC</sequence>
<evidence type="ECO:0000313" key="1">
    <source>
        <dbReference type="EMBL" id="CAJ0583399.1"/>
    </source>
</evidence>
<dbReference type="Proteomes" id="UP001177023">
    <property type="component" value="Unassembled WGS sequence"/>
</dbReference>
<dbReference type="AlphaFoldDB" id="A0AA36G9W9"/>
<organism evidence="1 2">
    <name type="scientific">Mesorhabditis spiculigera</name>
    <dbReference type="NCBI Taxonomy" id="96644"/>
    <lineage>
        <taxon>Eukaryota</taxon>
        <taxon>Metazoa</taxon>
        <taxon>Ecdysozoa</taxon>
        <taxon>Nematoda</taxon>
        <taxon>Chromadorea</taxon>
        <taxon>Rhabditida</taxon>
        <taxon>Rhabditina</taxon>
        <taxon>Rhabditomorpha</taxon>
        <taxon>Rhabditoidea</taxon>
        <taxon>Rhabditidae</taxon>
        <taxon>Mesorhabditinae</taxon>
        <taxon>Mesorhabditis</taxon>
    </lineage>
</organism>
<gene>
    <name evidence="1" type="ORF">MSPICULIGERA_LOCUS21481</name>
</gene>
<feature type="non-terminal residue" evidence="1">
    <location>
        <position position="1"/>
    </location>
</feature>
<accession>A0AA36G9W9</accession>
<name>A0AA36G9W9_9BILA</name>
<evidence type="ECO:0000313" key="2">
    <source>
        <dbReference type="Proteomes" id="UP001177023"/>
    </source>
</evidence>
<comment type="caution">
    <text evidence="1">The sequence shown here is derived from an EMBL/GenBank/DDBJ whole genome shotgun (WGS) entry which is preliminary data.</text>
</comment>
<protein>
    <submittedName>
        <fullName evidence="1">Uncharacterized protein</fullName>
    </submittedName>
</protein>
<keyword evidence="2" id="KW-1185">Reference proteome</keyword>